<comment type="caution">
    <text evidence="1">The sequence shown here is derived from an EMBL/GenBank/DDBJ whole genome shotgun (WGS) entry which is preliminary data.</text>
</comment>
<keyword evidence="2" id="KW-1185">Reference proteome</keyword>
<evidence type="ECO:0000313" key="2">
    <source>
        <dbReference type="Proteomes" id="UP000031668"/>
    </source>
</evidence>
<evidence type="ECO:0000313" key="1">
    <source>
        <dbReference type="EMBL" id="KII72786.1"/>
    </source>
</evidence>
<reference evidence="1 2" key="1">
    <citation type="journal article" date="2014" name="Genome Biol. Evol.">
        <title>The genome of the myxosporean Thelohanellus kitauei shows adaptations to nutrient acquisition within its fish host.</title>
        <authorList>
            <person name="Yang Y."/>
            <person name="Xiong J."/>
            <person name="Zhou Z."/>
            <person name="Huo F."/>
            <person name="Miao W."/>
            <person name="Ran C."/>
            <person name="Liu Y."/>
            <person name="Zhang J."/>
            <person name="Feng J."/>
            <person name="Wang M."/>
            <person name="Wang M."/>
            <person name="Wang L."/>
            <person name="Yao B."/>
        </authorList>
    </citation>
    <scope>NUCLEOTIDE SEQUENCE [LARGE SCALE GENOMIC DNA]</scope>
    <source>
        <strain evidence="1">Wuqing</strain>
    </source>
</reference>
<sequence>MDINHPNIEAYRKMFLLEIGGRYIRNDQFEMEYHRSKLRHRNFGALKNMENIQKLELFLLNRKVVSNIPSTTMFNTELCCHYQQQNDNCDICYEFAGPFSDTEPYLAHTTMYLKNGRENVYLSLLLLTFQRSGSFLLTSEYSHDRTLTLLMKNIDEMERRIDTSDSVLHYIVIPSKNVITIL</sequence>
<gene>
    <name evidence="1" type="ORF">RF11_11713</name>
</gene>
<dbReference type="AlphaFoldDB" id="A0A0C2MZL5"/>
<dbReference type="Proteomes" id="UP000031668">
    <property type="component" value="Unassembled WGS sequence"/>
</dbReference>
<accession>A0A0C2MZL5</accession>
<protein>
    <submittedName>
        <fullName evidence="1">Uncharacterized protein</fullName>
    </submittedName>
</protein>
<name>A0A0C2MZL5_THEKT</name>
<organism evidence="1 2">
    <name type="scientific">Thelohanellus kitauei</name>
    <name type="common">Myxosporean</name>
    <dbReference type="NCBI Taxonomy" id="669202"/>
    <lineage>
        <taxon>Eukaryota</taxon>
        <taxon>Metazoa</taxon>
        <taxon>Cnidaria</taxon>
        <taxon>Myxozoa</taxon>
        <taxon>Myxosporea</taxon>
        <taxon>Bivalvulida</taxon>
        <taxon>Platysporina</taxon>
        <taxon>Myxobolidae</taxon>
        <taxon>Thelohanellus</taxon>
    </lineage>
</organism>
<proteinExistence type="predicted"/>
<dbReference type="EMBL" id="JWZT01001101">
    <property type="protein sequence ID" value="KII72786.1"/>
    <property type="molecule type" value="Genomic_DNA"/>
</dbReference>